<keyword evidence="11 16" id="KW-1278">Translocase</keyword>
<keyword evidence="10 16" id="KW-0521">NADP</keyword>
<comment type="function">
    <text evidence="1 16">The transhydrogenation between NADH and NADP is coupled to respiration and ATP hydrolysis and functions as a proton pump across the membrane.</text>
</comment>
<comment type="subcellular location">
    <subcellularLocation>
        <location evidence="2">Cell inner membrane</location>
        <topology evidence="2">Multi-pass membrane protein</topology>
    </subcellularLocation>
</comment>
<dbReference type="FunFam" id="3.40.50.1220:FF:000002">
    <property type="entry name" value="NAD(P) transhydrogenase subunit beta"/>
    <property type="match status" value="1"/>
</dbReference>
<evidence type="ECO:0000256" key="4">
    <source>
        <dbReference type="ARBA" id="ARBA00011870"/>
    </source>
</evidence>
<comment type="similarity">
    <text evidence="3 16">Belongs to the PNT beta subunit family.</text>
</comment>
<keyword evidence="20" id="KW-1185">Reference proteome</keyword>
<evidence type="ECO:0000256" key="7">
    <source>
        <dbReference type="ARBA" id="ARBA00022475"/>
    </source>
</evidence>
<dbReference type="EC" id="7.1.1.1" evidence="5 16"/>
<evidence type="ECO:0000256" key="11">
    <source>
        <dbReference type="ARBA" id="ARBA00022967"/>
    </source>
</evidence>
<reference evidence="19 20" key="1">
    <citation type="journal article" date="2017" name="Int. J. Syst. Evol. Microbiol.">
        <title>Oleiagrimonas citrea sp. nov., a marine bacterium isolated from tidal flat sediment and emended description of the genus Oleiagrimonas Fang et al. 2015 and Oleiagrimonas soli.</title>
        <authorList>
            <person name="Yang S.H."/>
            <person name="Seo H.S."/>
            <person name="Seong C.N."/>
            <person name="Kwon K.K."/>
        </authorList>
    </citation>
    <scope>NUCLEOTIDE SEQUENCE [LARGE SCALE GENOMIC DNA]</scope>
    <source>
        <strain evidence="19 20">MEBiC09124</strain>
    </source>
</reference>
<dbReference type="AlphaFoldDB" id="A0A846ZQL6"/>
<name>A0A846ZQL6_9GAMM</name>
<keyword evidence="9 17" id="KW-0812">Transmembrane</keyword>
<keyword evidence="7 16" id="KW-1003">Cell membrane</keyword>
<organism evidence="19 20">
    <name type="scientific">Oleiagrimonas citrea</name>
    <dbReference type="NCBI Taxonomy" id="1665687"/>
    <lineage>
        <taxon>Bacteria</taxon>
        <taxon>Pseudomonadati</taxon>
        <taxon>Pseudomonadota</taxon>
        <taxon>Gammaproteobacteria</taxon>
        <taxon>Lysobacterales</taxon>
        <taxon>Rhodanobacteraceae</taxon>
        <taxon>Oleiagrimonas</taxon>
    </lineage>
</organism>
<evidence type="ECO:0000256" key="5">
    <source>
        <dbReference type="ARBA" id="ARBA00012943"/>
    </source>
</evidence>
<dbReference type="GO" id="GO:0005886">
    <property type="term" value="C:plasma membrane"/>
    <property type="evidence" value="ECO:0007669"/>
    <property type="project" value="UniProtKB-SubCell"/>
</dbReference>
<evidence type="ECO:0000256" key="10">
    <source>
        <dbReference type="ARBA" id="ARBA00022857"/>
    </source>
</evidence>
<feature type="transmembrane region" description="Helical" evidence="17">
    <location>
        <begin position="130"/>
        <end position="153"/>
    </location>
</feature>
<evidence type="ECO:0000256" key="8">
    <source>
        <dbReference type="ARBA" id="ARBA00022519"/>
    </source>
</evidence>
<dbReference type="PANTHER" id="PTHR44758:SF1">
    <property type="entry name" value="NAD(P) TRANSHYDROGENASE SUBUNIT BETA"/>
    <property type="match status" value="1"/>
</dbReference>
<evidence type="ECO:0000256" key="3">
    <source>
        <dbReference type="ARBA" id="ARBA00007919"/>
    </source>
</evidence>
<evidence type="ECO:0000256" key="13">
    <source>
        <dbReference type="ARBA" id="ARBA00023027"/>
    </source>
</evidence>
<evidence type="ECO:0000256" key="16">
    <source>
        <dbReference type="PIRNR" id="PIRNR000204"/>
    </source>
</evidence>
<dbReference type="Pfam" id="PF02233">
    <property type="entry name" value="PNTB"/>
    <property type="match status" value="1"/>
</dbReference>
<dbReference type="PIRSF" id="PIRSF000204">
    <property type="entry name" value="PNTB"/>
    <property type="match status" value="1"/>
</dbReference>
<dbReference type="PANTHER" id="PTHR44758">
    <property type="entry name" value="NAD(P) TRANSHYDROGENASE SUBUNIT BETA"/>
    <property type="match status" value="1"/>
</dbReference>
<evidence type="ECO:0000313" key="19">
    <source>
        <dbReference type="EMBL" id="NKZ39723.1"/>
    </source>
</evidence>
<keyword evidence="8 16" id="KW-0997">Cell inner membrane</keyword>
<dbReference type="Gene3D" id="3.40.50.1220">
    <property type="entry name" value="TPP-binding domain"/>
    <property type="match status" value="1"/>
</dbReference>
<dbReference type="InterPro" id="IPR029035">
    <property type="entry name" value="DHS-like_NAD/FAD-binding_dom"/>
</dbReference>
<dbReference type="SUPFAM" id="SSF52467">
    <property type="entry name" value="DHS-like NAD/FAD-binding domain"/>
    <property type="match status" value="1"/>
</dbReference>
<feature type="transmembrane region" description="Helical" evidence="17">
    <location>
        <begin position="41"/>
        <end position="59"/>
    </location>
</feature>
<evidence type="ECO:0000256" key="9">
    <source>
        <dbReference type="ARBA" id="ARBA00022692"/>
    </source>
</evidence>
<feature type="transmembrane region" description="Helical" evidence="17">
    <location>
        <begin position="198"/>
        <end position="217"/>
    </location>
</feature>
<dbReference type="GO" id="GO:0008750">
    <property type="term" value="F:proton-translocating NAD(P)+ transhydrogenase activity"/>
    <property type="evidence" value="ECO:0007669"/>
    <property type="project" value="UniProtKB-EC"/>
</dbReference>
<keyword evidence="14 16" id="KW-0472">Membrane</keyword>
<feature type="transmembrane region" description="Helical" evidence="17">
    <location>
        <begin position="249"/>
        <end position="268"/>
    </location>
</feature>
<feature type="transmembrane region" description="Helical" evidence="17">
    <location>
        <begin position="65"/>
        <end position="83"/>
    </location>
</feature>
<evidence type="ECO:0000259" key="18">
    <source>
        <dbReference type="Pfam" id="PF02233"/>
    </source>
</evidence>
<sequence>MSADLLLRWLPGVIRACYLLAALLFILGLKRMSSPRTARGGVVWAGVGMLVAVLATMLLPDMHHRSLVVLGIVVAGGLAWWSGKRVAMTDMPQMVALYNGMGGGAAAAIGVFELVVAAREAMLDSAPPMAPAALVLAVLGVLIGAVSFSGSLIAFAKLQGWMDRRFVFPGQQVFNVLILLLAIVLGGVLIFAPPAMAVIGGFLLAALVFGLLMTLPIGGADMPVVISLYNALTGLAVAFEGFVLQNEAMIIAGTVVGAAGTLLTQLMAKAMNRSLGNVLFGSFGAATGEGQAIDGAQKEIEASDAAVMMAYAERVVIVPGYGMAVAQAQHKVWEFAHQLIERGVKVRFAIHPVAGRMPGHMNVLLAEAGVPYDLIVDMEDVNPEFPNTDVVLVIGANDVVNPVAKTDPSSPIYGMPVLDVVAAKQTIVIKRGRGKGFAGIENALFYADNTRMLFGDGQAMAAQLVSELKGLDA</sequence>
<feature type="transmembrane region" description="Helical" evidence="17">
    <location>
        <begin position="6"/>
        <end position="29"/>
    </location>
</feature>
<keyword evidence="13 16" id="KW-0520">NAD</keyword>
<dbReference type="EMBL" id="JAAZQD010000004">
    <property type="protein sequence ID" value="NKZ39723.1"/>
    <property type="molecule type" value="Genomic_DNA"/>
</dbReference>
<evidence type="ECO:0000256" key="15">
    <source>
        <dbReference type="ARBA" id="ARBA00048202"/>
    </source>
</evidence>
<gene>
    <name evidence="19" type="ORF">HF690_12255</name>
</gene>
<comment type="catalytic activity">
    <reaction evidence="15 16">
        <text>NAD(+) + NADPH + H(+)(in) = NADH + NADP(+) + H(+)(out)</text>
        <dbReference type="Rhea" id="RHEA:47992"/>
        <dbReference type="ChEBI" id="CHEBI:15378"/>
        <dbReference type="ChEBI" id="CHEBI:57540"/>
        <dbReference type="ChEBI" id="CHEBI:57783"/>
        <dbReference type="ChEBI" id="CHEBI:57945"/>
        <dbReference type="ChEBI" id="CHEBI:58349"/>
        <dbReference type="EC" id="7.1.1.1"/>
    </reaction>
</comment>
<comment type="caution">
    <text evidence="19">The sequence shown here is derived from an EMBL/GenBank/DDBJ whole genome shotgun (WGS) entry which is preliminary data.</text>
</comment>
<protein>
    <recommendedName>
        <fullName evidence="6 16">NAD(P) transhydrogenase subunit beta</fullName>
        <ecNumber evidence="5 16">7.1.1.1</ecNumber>
    </recommendedName>
    <alternativeName>
        <fullName evidence="16">Nicotinamide nucleotide transhydrogenase subunit beta</fullName>
    </alternativeName>
</protein>
<evidence type="ECO:0000256" key="6">
    <source>
        <dbReference type="ARBA" id="ARBA00014581"/>
    </source>
</evidence>
<evidence type="ECO:0000256" key="14">
    <source>
        <dbReference type="ARBA" id="ARBA00023136"/>
    </source>
</evidence>
<evidence type="ECO:0000256" key="17">
    <source>
        <dbReference type="SAM" id="Phobius"/>
    </source>
</evidence>
<evidence type="ECO:0000313" key="20">
    <source>
        <dbReference type="Proteomes" id="UP000541636"/>
    </source>
</evidence>
<evidence type="ECO:0000256" key="12">
    <source>
        <dbReference type="ARBA" id="ARBA00022989"/>
    </source>
</evidence>
<dbReference type="GO" id="GO:0050661">
    <property type="term" value="F:NADP binding"/>
    <property type="evidence" value="ECO:0007669"/>
    <property type="project" value="InterPro"/>
</dbReference>
<dbReference type="InterPro" id="IPR034300">
    <property type="entry name" value="PNTB-like"/>
</dbReference>
<comment type="subunit">
    <text evidence="4">Heterodimer of an alpha and a beta chain.</text>
</comment>
<feature type="transmembrane region" description="Helical" evidence="17">
    <location>
        <begin position="224"/>
        <end position="243"/>
    </location>
</feature>
<dbReference type="Proteomes" id="UP000541636">
    <property type="component" value="Unassembled WGS sequence"/>
</dbReference>
<feature type="transmembrane region" description="Helical" evidence="17">
    <location>
        <begin position="173"/>
        <end position="192"/>
    </location>
</feature>
<accession>A0A846ZQL6</accession>
<dbReference type="RefSeq" id="WP_168609626.1">
    <property type="nucleotide sequence ID" value="NZ_JAAZQD010000004.1"/>
</dbReference>
<keyword evidence="12 17" id="KW-1133">Transmembrane helix</keyword>
<feature type="transmembrane region" description="Helical" evidence="17">
    <location>
        <begin position="95"/>
        <end position="118"/>
    </location>
</feature>
<evidence type="ECO:0000256" key="2">
    <source>
        <dbReference type="ARBA" id="ARBA00004429"/>
    </source>
</evidence>
<proteinExistence type="inferred from homology"/>
<dbReference type="InterPro" id="IPR012136">
    <property type="entry name" value="NADH_DH_b"/>
</dbReference>
<evidence type="ECO:0000256" key="1">
    <source>
        <dbReference type="ARBA" id="ARBA00003943"/>
    </source>
</evidence>
<feature type="domain" description="NADP transhydrogenase beta-like" evidence="18">
    <location>
        <begin position="16"/>
        <end position="466"/>
    </location>
</feature>